<dbReference type="EC" id="3.6.1.31" evidence="8"/>
<evidence type="ECO:0000313" key="11">
    <source>
        <dbReference type="Proteomes" id="UP000029692"/>
    </source>
</evidence>
<evidence type="ECO:0000256" key="7">
    <source>
        <dbReference type="ARBA" id="ARBA00023102"/>
    </source>
</evidence>
<dbReference type="RefSeq" id="WP_037547983.1">
    <property type="nucleotide sequence ID" value="NZ_JNUP01000065.1"/>
</dbReference>
<evidence type="ECO:0000313" key="10">
    <source>
        <dbReference type="EMBL" id="KGE71527.1"/>
    </source>
</evidence>
<comment type="pathway">
    <text evidence="2 8">Amino-acid biosynthesis; L-histidine biosynthesis; L-histidine from 5-phospho-alpha-D-ribose 1-diphosphate: step 2/9.</text>
</comment>
<evidence type="ECO:0000256" key="8">
    <source>
        <dbReference type="HAMAP-Rule" id="MF_01020"/>
    </source>
</evidence>
<dbReference type="Pfam" id="PF01503">
    <property type="entry name" value="PRA-PH"/>
    <property type="match status" value="1"/>
</dbReference>
<dbReference type="EMBL" id="JNUP01000065">
    <property type="protein sequence ID" value="KGE71527.1"/>
    <property type="molecule type" value="Genomic_DNA"/>
</dbReference>
<dbReference type="GO" id="GO:0000105">
    <property type="term" value="P:L-histidine biosynthetic process"/>
    <property type="evidence" value="ECO:0007669"/>
    <property type="project" value="UniProtKB-UniRule"/>
</dbReference>
<reference evidence="10 11" key="1">
    <citation type="submission" date="2014-05" db="EMBL/GenBank/DDBJ databases">
        <title>De novo Genome Sequence of Spirocheata sp.</title>
        <authorList>
            <person name="Shivani Y."/>
            <person name="Subhash Y."/>
            <person name="Tushar L."/>
            <person name="Sasikala C."/>
            <person name="Ramana C.V."/>
        </authorList>
    </citation>
    <scope>NUCLEOTIDE SEQUENCE [LARGE SCALE GENOMIC DNA]</scope>
    <source>
        <strain evidence="10 11">JC230</strain>
    </source>
</reference>
<name>A0A098QYF9_9SPIO</name>
<accession>A0A098QYF9</accession>
<dbReference type="STRING" id="1480694.DC28_09495"/>
<dbReference type="eggNOG" id="COG0140">
    <property type="taxonomic scope" value="Bacteria"/>
</dbReference>
<evidence type="ECO:0000256" key="3">
    <source>
        <dbReference type="ARBA" id="ARBA00022605"/>
    </source>
</evidence>
<dbReference type="NCBIfam" id="TIGR03188">
    <property type="entry name" value="histidine_hisI"/>
    <property type="match status" value="1"/>
</dbReference>
<keyword evidence="3 8" id="KW-0028">Amino-acid biosynthesis</keyword>
<proteinExistence type="inferred from homology"/>
<evidence type="ECO:0000256" key="2">
    <source>
        <dbReference type="ARBA" id="ARBA00005204"/>
    </source>
</evidence>
<evidence type="ECO:0000256" key="9">
    <source>
        <dbReference type="SAM" id="MobiDB-lite"/>
    </source>
</evidence>
<dbReference type="GO" id="GO:0005737">
    <property type="term" value="C:cytoplasm"/>
    <property type="evidence" value="ECO:0007669"/>
    <property type="project" value="UniProtKB-SubCell"/>
</dbReference>
<dbReference type="HAMAP" id="MF_01020">
    <property type="entry name" value="HisE"/>
    <property type="match status" value="1"/>
</dbReference>
<evidence type="ECO:0000256" key="5">
    <source>
        <dbReference type="ARBA" id="ARBA00022801"/>
    </source>
</evidence>
<dbReference type="Proteomes" id="UP000029692">
    <property type="component" value="Unassembled WGS sequence"/>
</dbReference>
<keyword evidence="5 8" id="KW-0378">Hydrolase</keyword>
<keyword evidence="7 8" id="KW-0368">Histidine biosynthesis</keyword>
<gene>
    <name evidence="8" type="primary">hisE</name>
    <name evidence="10" type="ORF">DC28_09495</name>
</gene>
<dbReference type="SUPFAM" id="SSF101386">
    <property type="entry name" value="all-alpha NTP pyrophosphatases"/>
    <property type="match status" value="1"/>
</dbReference>
<dbReference type="GO" id="GO:0005524">
    <property type="term" value="F:ATP binding"/>
    <property type="evidence" value="ECO:0007669"/>
    <property type="project" value="UniProtKB-KW"/>
</dbReference>
<keyword evidence="6 8" id="KW-0067">ATP-binding</keyword>
<dbReference type="InterPro" id="IPR008179">
    <property type="entry name" value="HisE"/>
</dbReference>
<comment type="subcellular location">
    <subcellularLocation>
        <location evidence="8">Cytoplasm</location>
    </subcellularLocation>
</comment>
<dbReference type="CDD" id="cd11534">
    <property type="entry name" value="NTP-PPase_HisIE_like"/>
    <property type="match status" value="1"/>
</dbReference>
<comment type="caution">
    <text evidence="10">The sequence shown here is derived from an EMBL/GenBank/DDBJ whole genome shotgun (WGS) entry which is preliminary data.</text>
</comment>
<keyword evidence="11" id="KW-1185">Reference proteome</keyword>
<keyword evidence="8" id="KW-0963">Cytoplasm</keyword>
<dbReference type="AlphaFoldDB" id="A0A098QYF9"/>
<evidence type="ECO:0000256" key="6">
    <source>
        <dbReference type="ARBA" id="ARBA00022840"/>
    </source>
</evidence>
<feature type="compositionally biased region" description="Polar residues" evidence="9">
    <location>
        <begin position="83"/>
        <end position="94"/>
    </location>
</feature>
<dbReference type="PANTHER" id="PTHR42945">
    <property type="entry name" value="HISTIDINE BIOSYNTHESIS BIFUNCTIONAL PROTEIN"/>
    <property type="match status" value="1"/>
</dbReference>
<evidence type="ECO:0000256" key="1">
    <source>
        <dbReference type="ARBA" id="ARBA00001460"/>
    </source>
</evidence>
<dbReference type="GO" id="GO:0004636">
    <property type="term" value="F:phosphoribosyl-ATP diphosphatase activity"/>
    <property type="evidence" value="ECO:0007669"/>
    <property type="project" value="UniProtKB-UniRule"/>
</dbReference>
<keyword evidence="4 8" id="KW-0547">Nucleotide-binding</keyword>
<dbReference type="Gene3D" id="1.10.287.1080">
    <property type="entry name" value="MazG-like"/>
    <property type="match status" value="1"/>
</dbReference>
<comment type="similarity">
    <text evidence="8">Belongs to the PRA-PH family.</text>
</comment>
<feature type="region of interest" description="Disordered" evidence="9">
    <location>
        <begin position="78"/>
        <end position="115"/>
    </location>
</feature>
<comment type="catalytic activity">
    <reaction evidence="1 8">
        <text>1-(5-phospho-beta-D-ribosyl)-ATP + H2O = 1-(5-phospho-beta-D-ribosyl)-5'-AMP + diphosphate + H(+)</text>
        <dbReference type="Rhea" id="RHEA:22828"/>
        <dbReference type="ChEBI" id="CHEBI:15377"/>
        <dbReference type="ChEBI" id="CHEBI:15378"/>
        <dbReference type="ChEBI" id="CHEBI:33019"/>
        <dbReference type="ChEBI" id="CHEBI:59457"/>
        <dbReference type="ChEBI" id="CHEBI:73183"/>
        <dbReference type="EC" id="3.6.1.31"/>
    </reaction>
</comment>
<dbReference type="UniPathway" id="UPA00031">
    <property type="reaction ID" value="UER00007"/>
</dbReference>
<dbReference type="InterPro" id="IPR021130">
    <property type="entry name" value="PRib-ATP_PPHydrolase-like"/>
</dbReference>
<dbReference type="PANTHER" id="PTHR42945:SF1">
    <property type="entry name" value="HISTIDINE BIOSYNTHESIS BIFUNCTIONAL PROTEIN HIS7"/>
    <property type="match status" value="1"/>
</dbReference>
<sequence>MQTPEKDGAVQPLIIENTGGDLLSAGLINTKGIQKSLEQGGLWTLDGSTGRLLPLSGAGKLQDLRQERGMVRAVVTGFEGAPQKQNGGDSNAGPTTPAPGDQEAVTQPEETQADPGQVMTELQDLIRQRKIQMPEGSYTTHLFSKGEEKIRKKTGEEAVEILLARSDEELVYESADFLYHLLVLFVQRGIDFNTIFQELARR</sequence>
<protein>
    <recommendedName>
        <fullName evidence="8">Phosphoribosyl-ATP pyrophosphatase</fullName>
        <shortName evidence="8">PRA-PH</shortName>
        <ecNumber evidence="8">3.6.1.31</ecNumber>
    </recommendedName>
</protein>
<evidence type="ECO:0000256" key="4">
    <source>
        <dbReference type="ARBA" id="ARBA00022741"/>
    </source>
</evidence>
<organism evidence="10 11">
    <name type="scientific">Spirochaeta lutea</name>
    <dbReference type="NCBI Taxonomy" id="1480694"/>
    <lineage>
        <taxon>Bacteria</taxon>
        <taxon>Pseudomonadati</taxon>
        <taxon>Spirochaetota</taxon>
        <taxon>Spirochaetia</taxon>
        <taxon>Spirochaetales</taxon>
        <taxon>Spirochaetaceae</taxon>
        <taxon>Spirochaeta</taxon>
    </lineage>
</organism>
<dbReference type="OrthoDB" id="9795769at2"/>